<dbReference type="NCBIfam" id="NF033546">
    <property type="entry name" value="transpos_IS21"/>
    <property type="match status" value="1"/>
</dbReference>
<feature type="region of interest" description="Disordered" evidence="5">
    <location>
        <begin position="364"/>
        <end position="387"/>
    </location>
</feature>
<feature type="domain" description="Integrase catalytic" evidence="7">
    <location>
        <begin position="113"/>
        <end position="291"/>
    </location>
</feature>
<comment type="caution">
    <text evidence="8">The sequence shown here is derived from an EMBL/GenBank/DDBJ whole genome shotgun (WGS) entry which is preliminary data.</text>
</comment>
<dbReference type="Gene3D" id="1.10.10.60">
    <property type="entry name" value="Homeodomain-like"/>
    <property type="match status" value="1"/>
</dbReference>
<dbReference type="PANTHER" id="PTHR35004">
    <property type="entry name" value="TRANSPOSASE RV3428C-RELATED"/>
    <property type="match status" value="1"/>
</dbReference>
<dbReference type="PROSITE" id="PS50531">
    <property type="entry name" value="HTH_IS21"/>
    <property type="match status" value="1"/>
</dbReference>
<protein>
    <submittedName>
        <fullName evidence="8">IS21 family transposase</fullName>
    </submittedName>
</protein>
<dbReference type="InterPro" id="IPR036397">
    <property type="entry name" value="RNaseH_sf"/>
</dbReference>
<gene>
    <name evidence="8" type="primary">istA</name>
    <name evidence="8" type="ORF">ACFODK_06845</name>
</gene>
<evidence type="ECO:0000259" key="6">
    <source>
        <dbReference type="PROSITE" id="PS50531"/>
    </source>
</evidence>
<keyword evidence="9" id="KW-1185">Reference proteome</keyword>
<feature type="domain" description="HTH IS21-type" evidence="6">
    <location>
        <begin position="5"/>
        <end position="68"/>
    </location>
</feature>
<keyword evidence="4" id="KW-0233">DNA recombination</keyword>
<dbReference type="InterPro" id="IPR012337">
    <property type="entry name" value="RNaseH-like_sf"/>
</dbReference>
<keyword evidence="2" id="KW-0815">Transposition</keyword>
<dbReference type="InterPro" id="IPR017894">
    <property type="entry name" value="HTH_IS21_transposase_type"/>
</dbReference>
<proteinExistence type="inferred from homology"/>
<dbReference type="PROSITE" id="PS50994">
    <property type="entry name" value="INTEGRASE"/>
    <property type="match status" value="1"/>
</dbReference>
<dbReference type="InterPro" id="IPR001584">
    <property type="entry name" value="Integrase_cat-core"/>
</dbReference>
<evidence type="ECO:0000313" key="8">
    <source>
        <dbReference type="EMBL" id="MFC3100600.1"/>
    </source>
</evidence>
<sequence length="413" mass="47340">MIRLEEIVMIHDLKRQGLSVSAIARQTGLDRKTVRKHLAGGVKAPVYKPRPARPRELEPYEPYLRDRIALYPGLSGKRLFREISAMGFKGGYTTVTDFLRQCRPPRVVQFERRFETPAGRQAQVDFAQFKVAFSDEPGVTRIFWLFSMVLGHSRWLWGRFCPTQDLQTVMRCHIDAFDAMGGAPSEVLYDRMKTAVIDEDAEGIVIYNRSLVALLDHYGALPRACRPYRAKTKGKIERPYRYIRQDFFLGRTFRNADDLNRQFREWLDTVANVRLHATTRRIVSEHFAEEQSALTALPAAPYNAVLTIERRVSHEGMVSVGGNLYSVPDATRKRVVEVQNHPREIRIFEDRKLIAVHPVLDGRNQRRVDPSHRRLAPPRAATVPPPAGLEITRRSLGFYEAVGRRLASSEVRP</sequence>
<keyword evidence="3" id="KW-0238">DNA-binding</keyword>
<evidence type="ECO:0000256" key="1">
    <source>
        <dbReference type="ARBA" id="ARBA00009277"/>
    </source>
</evidence>
<comment type="similarity">
    <text evidence="1">Belongs to the transposase IS21/IS408/IS1162 family.</text>
</comment>
<dbReference type="Pfam" id="PF22483">
    <property type="entry name" value="Mu-transpos_C_2"/>
    <property type="match status" value="1"/>
</dbReference>
<evidence type="ECO:0000256" key="5">
    <source>
        <dbReference type="SAM" id="MobiDB-lite"/>
    </source>
</evidence>
<evidence type="ECO:0000256" key="4">
    <source>
        <dbReference type="ARBA" id="ARBA00023172"/>
    </source>
</evidence>
<reference evidence="9" key="1">
    <citation type="journal article" date="2019" name="Int. J. Syst. Evol. Microbiol.">
        <title>The Global Catalogue of Microorganisms (GCM) 10K type strain sequencing project: providing services to taxonomists for standard genome sequencing and annotation.</title>
        <authorList>
            <consortium name="The Broad Institute Genomics Platform"/>
            <consortium name="The Broad Institute Genome Sequencing Center for Infectious Disease"/>
            <person name="Wu L."/>
            <person name="Ma J."/>
        </authorList>
    </citation>
    <scope>NUCLEOTIDE SEQUENCE [LARGE SCALE GENOMIC DNA]</scope>
    <source>
        <strain evidence="9">KCTC 52606</strain>
    </source>
</reference>
<dbReference type="EMBL" id="JBHRSU010000019">
    <property type="protein sequence ID" value="MFC3100600.1"/>
    <property type="molecule type" value="Genomic_DNA"/>
</dbReference>
<evidence type="ECO:0000256" key="3">
    <source>
        <dbReference type="ARBA" id="ARBA00023125"/>
    </source>
</evidence>
<evidence type="ECO:0000259" key="7">
    <source>
        <dbReference type="PROSITE" id="PS50994"/>
    </source>
</evidence>
<dbReference type="InterPro" id="IPR054353">
    <property type="entry name" value="IstA-like_C"/>
</dbReference>
<evidence type="ECO:0000256" key="2">
    <source>
        <dbReference type="ARBA" id="ARBA00022578"/>
    </source>
</evidence>
<dbReference type="SUPFAM" id="SSF53098">
    <property type="entry name" value="Ribonuclease H-like"/>
    <property type="match status" value="1"/>
</dbReference>
<name>A0ABV7EFE4_9SPHN</name>
<evidence type="ECO:0000313" key="9">
    <source>
        <dbReference type="Proteomes" id="UP001595378"/>
    </source>
</evidence>
<accession>A0ABV7EFE4</accession>
<organism evidence="8 9">
    <name type="scientific">Alteraurantiacibacter lauratis</name>
    <dbReference type="NCBI Taxonomy" id="2054627"/>
    <lineage>
        <taxon>Bacteria</taxon>
        <taxon>Pseudomonadati</taxon>
        <taxon>Pseudomonadota</taxon>
        <taxon>Alphaproteobacteria</taxon>
        <taxon>Sphingomonadales</taxon>
        <taxon>Erythrobacteraceae</taxon>
        <taxon>Alteraurantiacibacter</taxon>
    </lineage>
</organism>
<dbReference type="RefSeq" id="WP_336920651.1">
    <property type="nucleotide sequence ID" value="NZ_JBANRN010000025.1"/>
</dbReference>
<dbReference type="Gene3D" id="3.30.420.10">
    <property type="entry name" value="Ribonuclease H-like superfamily/Ribonuclease H"/>
    <property type="match status" value="1"/>
</dbReference>
<dbReference type="PANTHER" id="PTHR35004:SF6">
    <property type="entry name" value="TRANSPOSASE"/>
    <property type="match status" value="1"/>
</dbReference>
<dbReference type="Proteomes" id="UP001595378">
    <property type="component" value="Unassembled WGS sequence"/>
</dbReference>
<dbReference type="Pfam" id="PF00665">
    <property type="entry name" value="rve"/>
    <property type="match status" value="1"/>
</dbReference>